<evidence type="ECO:0000313" key="1">
    <source>
        <dbReference type="EMBL" id="VFK25899.1"/>
    </source>
</evidence>
<sequence length="102" mass="11264">MNIKSIVTFTLALLFAAPILTDDCFCLIDEDDSIRFDCRIEQPTETSSTRYFCANPETGDEPLQISNKDSLTRISGGEPPCTPCRLSDVDKASPNIILRHGP</sequence>
<dbReference type="AlphaFoldDB" id="A0A450X991"/>
<accession>A0A450X991</accession>
<name>A0A450X991_9GAMM</name>
<proteinExistence type="predicted"/>
<evidence type="ECO:0000313" key="2">
    <source>
        <dbReference type="EMBL" id="VFK27273.1"/>
    </source>
</evidence>
<reference evidence="1" key="1">
    <citation type="submission" date="2019-02" db="EMBL/GenBank/DDBJ databases">
        <authorList>
            <person name="Gruber-Vodicka R. H."/>
            <person name="Seah K. B. B."/>
        </authorList>
    </citation>
    <scope>NUCLEOTIDE SEQUENCE</scope>
    <source>
        <strain evidence="1">BECK_BZ197</strain>
        <strain evidence="3">BECK_BZ198</strain>
        <strain evidence="2">BECK_BZ199</strain>
    </source>
</reference>
<organism evidence="1">
    <name type="scientific">Candidatus Kentrum sp. MB</name>
    <dbReference type="NCBI Taxonomy" id="2138164"/>
    <lineage>
        <taxon>Bacteria</taxon>
        <taxon>Pseudomonadati</taxon>
        <taxon>Pseudomonadota</taxon>
        <taxon>Gammaproteobacteria</taxon>
        <taxon>Candidatus Kentrum</taxon>
    </lineage>
</organism>
<dbReference type="EMBL" id="CAADFO010000016">
    <property type="protein sequence ID" value="VFK25899.1"/>
    <property type="molecule type" value="Genomic_DNA"/>
</dbReference>
<dbReference type="EMBL" id="CAADFQ010000002">
    <property type="protein sequence ID" value="VFK27273.1"/>
    <property type="molecule type" value="Genomic_DNA"/>
</dbReference>
<evidence type="ECO:0000313" key="3">
    <source>
        <dbReference type="EMBL" id="VFK75118.1"/>
    </source>
</evidence>
<gene>
    <name evidence="1" type="ORF">BECKMB1821G_GA0114241_101655</name>
    <name evidence="3" type="ORF">BECKMB1821H_GA0114242_101555</name>
    <name evidence="2" type="ORF">BECKMB1821I_GA0114274_1002106</name>
</gene>
<dbReference type="EMBL" id="CAADGH010000015">
    <property type="protein sequence ID" value="VFK75118.1"/>
    <property type="molecule type" value="Genomic_DNA"/>
</dbReference>
<protein>
    <submittedName>
        <fullName evidence="1">Uncharacterized protein</fullName>
    </submittedName>
</protein>